<evidence type="ECO:0000313" key="2">
    <source>
        <dbReference type="EMBL" id="CUU41550.1"/>
    </source>
</evidence>
<evidence type="ECO:0000313" key="3">
    <source>
        <dbReference type="Proteomes" id="UP000065734"/>
    </source>
</evidence>
<gene>
    <name evidence="2" type="ORF">BVIRIDIS_05430</name>
</gene>
<dbReference type="PATRIC" id="fig|1079.7.peg.573"/>
<dbReference type="EMBL" id="LN907867">
    <property type="protein sequence ID" value="CUU41550.1"/>
    <property type="molecule type" value="Genomic_DNA"/>
</dbReference>
<feature type="region of interest" description="Disordered" evidence="1">
    <location>
        <begin position="1"/>
        <end position="149"/>
    </location>
</feature>
<dbReference type="Pfam" id="PF09923">
    <property type="entry name" value="DUF2155"/>
    <property type="match status" value="1"/>
</dbReference>
<accession>A0A0S4PZ16</accession>
<keyword evidence="3" id="KW-1185">Reference proteome</keyword>
<name>A0A0S4PZ16_BLAVI</name>
<dbReference type="STRING" id="1079.BVIR_1100"/>
<dbReference type="Proteomes" id="UP000065734">
    <property type="component" value="Chromosome I"/>
</dbReference>
<proteinExistence type="predicted"/>
<organism evidence="2 3">
    <name type="scientific">Blastochloris viridis</name>
    <name type="common">Rhodopseudomonas viridis</name>
    <dbReference type="NCBI Taxonomy" id="1079"/>
    <lineage>
        <taxon>Bacteria</taxon>
        <taxon>Pseudomonadati</taxon>
        <taxon>Pseudomonadota</taxon>
        <taxon>Alphaproteobacteria</taxon>
        <taxon>Hyphomicrobiales</taxon>
        <taxon>Blastochloridaceae</taxon>
        <taxon>Blastochloris</taxon>
    </lineage>
</organism>
<evidence type="ECO:0000256" key="1">
    <source>
        <dbReference type="SAM" id="MobiDB-lite"/>
    </source>
</evidence>
<reference evidence="3" key="1">
    <citation type="journal article" date="2016" name="Genome Announc.">
        <title>Revised genome sequence of the purple photosynthetic bacterium Blastochloris viridis.</title>
        <authorList>
            <person name="Liu L.N."/>
            <person name="Faulkner M."/>
            <person name="Liu X."/>
            <person name="Huang F."/>
            <person name="Darby A.C."/>
            <person name="Hall N."/>
        </authorList>
    </citation>
    <scope>NUCLEOTIDE SEQUENCE [LARGE SCALE GENOMIC DNA]</scope>
    <source>
        <strain evidence="3">ATCC 19567 / DSM 133 / F</strain>
    </source>
</reference>
<protein>
    <recommendedName>
        <fullName evidence="4">DUF2155 domain-containing protein</fullName>
    </recommendedName>
</protein>
<feature type="compositionally biased region" description="Low complexity" evidence="1">
    <location>
        <begin position="82"/>
        <end position="101"/>
    </location>
</feature>
<dbReference type="InterPro" id="IPR019225">
    <property type="entry name" value="DUF2155"/>
</dbReference>
<evidence type="ECO:0008006" key="4">
    <source>
        <dbReference type="Google" id="ProtNLM"/>
    </source>
</evidence>
<dbReference type="AlphaFoldDB" id="A0A0S4PZ16"/>
<sequence length="268" mass="28582">MLLASSGPALAQVLLPPADIPTSRRQQIAPRAIETDPQFEPGLLEEPDEAPQPPPQQPMRPSRGWNTPVERQSLPAPDGGMPQPAAPAVPQQVGPQQVTPQPGLPPGQPAQVQRHPAQPNGGGAASAPGIQTQTPPSPAGNVPPGSEDFVVVAPPPQRIENRTATFNGLDKITGRIIVFDAGIGEKVQFGALQVTPRACYTRPPNETPNTTGFLEVDEITLQGDTRRIFTGWMFAASPGLHAVEHAIYDVWLVDCKQVPPNLEAQTRR</sequence>